<dbReference type="EMBL" id="JABEZY010000002">
    <property type="protein sequence ID" value="MBA0733931.1"/>
    <property type="molecule type" value="Genomic_DNA"/>
</dbReference>
<gene>
    <name evidence="2" type="ORF">Gogos_017894</name>
</gene>
<accession>A0A7J9BC61</accession>
<comment type="caution">
    <text evidence="2">The sequence shown here is derived from an EMBL/GenBank/DDBJ whole genome shotgun (WGS) entry which is preliminary data.</text>
</comment>
<name>A0A7J9BC61_GOSGO</name>
<evidence type="ECO:0000256" key="1">
    <source>
        <dbReference type="SAM" id="MobiDB-lite"/>
    </source>
</evidence>
<feature type="non-terminal residue" evidence="2">
    <location>
        <position position="47"/>
    </location>
</feature>
<keyword evidence="3" id="KW-1185">Reference proteome</keyword>
<reference evidence="2 3" key="1">
    <citation type="journal article" date="2019" name="Genome Biol. Evol.">
        <title>Insights into the evolution of the New World diploid cottons (Gossypium, subgenus Houzingenia) based on genome sequencing.</title>
        <authorList>
            <person name="Grover C.E."/>
            <person name="Arick M.A. 2nd"/>
            <person name="Thrash A."/>
            <person name="Conover J.L."/>
            <person name="Sanders W.S."/>
            <person name="Peterson D.G."/>
            <person name="Frelichowski J.E."/>
            <person name="Scheffler J.A."/>
            <person name="Scheffler B.E."/>
            <person name="Wendel J.F."/>
        </authorList>
    </citation>
    <scope>NUCLEOTIDE SEQUENCE [LARGE SCALE GENOMIC DNA]</scope>
    <source>
        <strain evidence="2">5</strain>
        <tissue evidence="2">Leaf</tissue>
    </source>
</reference>
<organism evidence="2 3">
    <name type="scientific">Gossypium gossypioides</name>
    <name type="common">Mexican cotton</name>
    <name type="synonym">Selera gossypioides</name>
    <dbReference type="NCBI Taxonomy" id="34282"/>
    <lineage>
        <taxon>Eukaryota</taxon>
        <taxon>Viridiplantae</taxon>
        <taxon>Streptophyta</taxon>
        <taxon>Embryophyta</taxon>
        <taxon>Tracheophyta</taxon>
        <taxon>Spermatophyta</taxon>
        <taxon>Magnoliopsida</taxon>
        <taxon>eudicotyledons</taxon>
        <taxon>Gunneridae</taxon>
        <taxon>Pentapetalae</taxon>
        <taxon>rosids</taxon>
        <taxon>malvids</taxon>
        <taxon>Malvales</taxon>
        <taxon>Malvaceae</taxon>
        <taxon>Malvoideae</taxon>
        <taxon>Gossypium</taxon>
    </lineage>
</organism>
<protein>
    <submittedName>
        <fullName evidence="2">Uncharacterized protein</fullName>
    </submittedName>
</protein>
<sequence>MLAQAKTKKEYQKIKAEMLNSLDSDSEDEKSLTSSVKTLDLADDTTA</sequence>
<dbReference type="AlphaFoldDB" id="A0A7J9BC61"/>
<evidence type="ECO:0000313" key="2">
    <source>
        <dbReference type="EMBL" id="MBA0733931.1"/>
    </source>
</evidence>
<evidence type="ECO:0000313" key="3">
    <source>
        <dbReference type="Proteomes" id="UP000593579"/>
    </source>
</evidence>
<feature type="region of interest" description="Disordered" evidence="1">
    <location>
        <begin position="18"/>
        <end position="47"/>
    </location>
</feature>
<proteinExistence type="predicted"/>
<dbReference type="Proteomes" id="UP000593579">
    <property type="component" value="Unassembled WGS sequence"/>
</dbReference>